<name>X1IR39_9ZZZZ</name>
<reference evidence="1" key="1">
    <citation type="journal article" date="2014" name="Front. Microbiol.">
        <title>High frequency of phylogenetically diverse reductive dehalogenase-homologous genes in deep subseafloor sedimentary metagenomes.</title>
        <authorList>
            <person name="Kawai M."/>
            <person name="Futagami T."/>
            <person name="Toyoda A."/>
            <person name="Takaki Y."/>
            <person name="Nishi S."/>
            <person name="Hori S."/>
            <person name="Arai W."/>
            <person name="Tsubouchi T."/>
            <person name="Morono Y."/>
            <person name="Uchiyama I."/>
            <person name="Ito T."/>
            <person name="Fujiyama A."/>
            <person name="Inagaki F."/>
            <person name="Takami H."/>
        </authorList>
    </citation>
    <scope>NUCLEOTIDE SEQUENCE</scope>
    <source>
        <strain evidence="1">Expedition CK06-06</strain>
    </source>
</reference>
<accession>X1IR39</accession>
<dbReference type="AlphaFoldDB" id="X1IR39"/>
<feature type="non-terminal residue" evidence="1">
    <location>
        <position position="1"/>
    </location>
</feature>
<evidence type="ECO:0000313" key="1">
    <source>
        <dbReference type="EMBL" id="GAH84182.1"/>
    </source>
</evidence>
<organism evidence="1">
    <name type="scientific">marine sediment metagenome</name>
    <dbReference type="NCBI Taxonomy" id="412755"/>
    <lineage>
        <taxon>unclassified sequences</taxon>
        <taxon>metagenomes</taxon>
        <taxon>ecological metagenomes</taxon>
    </lineage>
</organism>
<protein>
    <submittedName>
        <fullName evidence="1">Uncharacterized protein</fullName>
    </submittedName>
</protein>
<sequence length="84" mass="9904">EVPVREIYGEIVEPAAGRLTTTKAKRTGCTMCGFGIHLEKHPHRFDRLRESNYKEWHFWMYDQGWGKVLSYIGVEWEKHQGVLI</sequence>
<comment type="caution">
    <text evidence="1">The sequence shown here is derived from an EMBL/GenBank/DDBJ whole genome shotgun (WGS) entry which is preliminary data.</text>
</comment>
<proteinExistence type="predicted"/>
<dbReference type="EMBL" id="BARU01035763">
    <property type="protein sequence ID" value="GAH84182.1"/>
    <property type="molecule type" value="Genomic_DNA"/>
</dbReference>
<gene>
    <name evidence="1" type="ORF">S03H2_55928</name>
</gene>